<dbReference type="OrthoDB" id="9782689at2"/>
<name>A0A1R1MMF2_9BACT</name>
<dbReference type="InterPro" id="IPR037284">
    <property type="entry name" value="SUF_FeS_clus_asmbl_SufBD_sf"/>
</dbReference>
<dbReference type="InterPro" id="IPR000825">
    <property type="entry name" value="SUF_FeS_clus_asmbl_SufBD_core"/>
</dbReference>
<dbReference type="PANTHER" id="PTHR30508:SF6">
    <property type="entry name" value="UPF0051 PROTEIN MJ0034"/>
    <property type="match status" value="1"/>
</dbReference>
<reference evidence="2 3" key="1">
    <citation type="submission" date="2016-10" db="EMBL/GenBank/DDBJ databases">
        <title>Genome sequence of a sulfur-reducing bacterium Desulfurobacterium indicum K6013.</title>
        <authorList>
            <person name="Cao J."/>
            <person name="Shao Z."/>
            <person name="Alain K."/>
            <person name="Jebbar M."/>
        </authorList>
    </citation>
    <scope>NUCLEOTIDE SEQUENCE [LARGE SCALE GENOMIC DNA]</scope>
    <source>
        <strain evidence="2 3">K6013</strain>
    </source>
</reference>
<dbReference type="EMBL" id="MOEN01000006">
    <property type="protein sequence ID" value="OMH40933.1"/>
    <property type="molecule type" value="Genomic_DNA"/>
</dbReference>
<dbReference type="AlphaFoldDB" id="A0A1R1MMF2"/>
<organism evidence="2 3">
    <name type="scientific">Desulfurobacterium indicum</name>
    <dbReference type="NCBI Taxonomy" id="1914305"/>
    <lineage>
        <taxon>Bacteria</taxon>
        <taxon>Pseudomonadati</taxon>
        <taxon>Aquificota</taxon>
        <taxon>Aquificia</taxon>
        <taxon>Desulfurobacteriales</taxon>
        <taxon>Desulfurobacteriaceae</taxon>
        <taxon>Desulfurobacterium</taxon>
    </lineage>
</organism>
<gene>
    <name evidence="2" type="ORF">BLW93_02500</name>
</gene>
<dbReference type="InterPro" id="IPR055346">
    <property type="entry name" value="Fe-S_cluster_assembly_SufBD"/>
</dbReference>
<protein>
    <recommendedName>
        <fullName evidence="1">SUF system FeS cluster assembly SufBD core domain-containing protein</fullName>
    </recommendedName>
</protein>
<dbReference type="PANTHER" id="PTHR30508">
    <property type="entry name" value="FES CLUSTER ASSEMBLY PROTEIN SUF"/>
    <property type="match status" value="1"/>
</dbReference>
<dbReference type="STRING" id="1914305.BLW93_02500"/>
<sequence>MNKNILNTLAIKFKQIGFPAEIIEQKRLGLLVERNKVLVREPAPGIRLEAKETDNGAEIKVYIEPGTKIKEPVNICFTMGELSGDQEISTEILVGEDADITFKVYGVVADGLTVNHRARTKVVVKKNAKFIYEDEHYYGENSSIVLRNYTEAEIEEGAYYMSSFKRAKGRVGDAEITLKATVGDRATAVFETKLLGKKDDKIKVTDIINLEGEEARGISKSRIIALDKTYAEFIGETYGNGSYSRGHIDCSEVIRGKDVILKAVPIVVVNNETAKVTHEAAIGSLDKKQLETLMARGLSEDEAVDVIVQGMLR</sequence>
<dbReference type="SUPFAM" id="SSF101960">
    <property type="entry name" value="Stabilizer of iron transporter SufD"/>
    <property type="match status" value="1"/>
</dbReference>
<evidence type="ECO:0000313" key="2">
    <source>
        <dbReference type="EMBL" id="OMH40933.1"/>
    </source>
</evidence>
<accession>A0A1R1MMF2</accession>
<dbReference type="GO" id="GO:0016226">
    <property type="term" value="P:iron-sulfur cluster assembly"/>
    <property type="evidence" value="ECO:0007669"/>
    <property type="project" value="InterPro"/>
</dbReference>
<keyword evidence="3" id="KW-1185">Reference proteome</keyword>
<comment type="caution">
    <text evidence="2">The sequence shown here is derived from an EMBL/GenBank/DDBJ whole genome shotgun (WGS) entry which is preliminary data.</text>
</comment>
<dbReference type="RefSeq" id="WP_076712543.1">
    <property type="nucleotide sequence ID" value="NZ_MOEN01000006.1"/>
</dbReference>
<evidence type="ECO:0000313" key="3">
    <source>
        <dbReference type="Proteomes" id="UP000187408"/>
    </source>
</evidence>
<dbReference type="Proteomes" id="UP000187408">
    <property type="component" value="Unassembled WGS sequence"/>
</dbReference>
<feature type="domain" description="SUF system FeS cluster assembly SufBD core" evidence="1">
    <location>
        <begin position="90"/>
        <end position="310"/>
    </location>
</feature>
<dbReference type="Pfam" id="PF01458">
    <property type="entry name" value="SUFBD_core"/>
    <property type="match status" value="1"/>
</dbReference>
<evidence type="ECO:0000259" key="1">
    <source>
        <dbReference type="Pfam" id="PF01458"/>
    </source>
</evidence>
<proteinExistence type="predicted"/>